<dbReference type="InterPro" id="IPR049560">
    <property type="entry name" value="MeTrfase_RsmB-F_NOP2_cat"/>
</dbReference>
<dbReference type="Proteomes" id="UP000057938">
    <property type="component" value="Chromosome"/>
</dbReference>
<organism evidence="7 8">
    <name type="scientific">Altererythrobacter epoxidivorans</name>
    <dbReference type="NCBI Taxonomy" id="361183"/>
    <lineage>
        <taxon>Bacteria</taxon>
        <taxon>Pseudomonadati</taxon>
        <taxon>Pseudomonadota</taxon>
        <taxon>Alphaproteobacteria</taxon>
        <taxon>Sphingomonadales</taxon>
        <taxon>Erythrobacteraceae</taxon>
        <taxon>Altererythrobacter</taxon>
    </lineage>
</organism>
<proteinExistence type="inferred from homology"/>
<name>A0A0M4M7Y1_9SPHN</name>
<keyword evidence="1 5" id="KW-0489">Methyltransferase</keyword>
<dbReference type="InterPro" id="IPR029063">
    <property type="entry name" value="SAM-dependent_MTases_sf"/>
</dbReference>
<evidence type="ECO:0000313" key="8">
    <source>
        <dbReference type="Proteomes" id="UP000057938"/>
    </source>
</evidence>
<comment type="caution">
    <text evidence="5">Lacks conserved residue(s) required for the propagation of feature annotation.</text>
</comment>
<dbReference type="AlphaFoldDB" id="A0A0M4M7Y1"/>
<evidence type="ECO:0000256" key="5">
    <source>
        <dbReference type="PROSITE-ProRule" id="PRU01023"/>
    </source>
</evidence>
<evidence type="ECO:0000256" key="1">
    <source>
        <dbReference type="ARBA" id="ARBA00022603"/>
    </source>
</evidence>
<dbReference type="PANTHER" id="PTHR22807">
    <property type="entry name" value="NOP2 YEAST -RELATED NOL1/NOP2/FMU SUN DOMAIN-CONTAINING"/>
    <property type="match status" value="1"/>
</dbReference>
<dbReference type="OrthoDB" id="9810297at2"/>
<evidence type="ECO:0000259" key="6">
    <source>
        <dbReference type="PROSITE" id="PS51686"/>
    </source>
</evidence>
<protein>
    <submittedName>
        <fullName evidence="7">Sun protein</fullName>
    </submittedName>
</protein>
<dbReference type="EMBL" id="CP012669">
    <property type="protein sequence ID" value="ALE16635.1"/>
    <property type="molecule type" value="Genomic_DNA"/>
</dbReference>
<dbReference type="Gene3D" id="3.40.50.150">
    <property type="entry name" value="Vaccinia Virus protein VP39"/>
    <property type="match status" value="1"/>
</dbReference>
<evidence type="ECO:0000313" key="7">
    <source>
        <dbReference type="EMBL" id="ALE16635.1"/>
    </source>
</evidence>
<keyword evidence="8" id="KW-1185">Reference proteome</keyword>
<keyword evidence="4 5" id="KW-0694">RNA-binding</keyword>
<feature type="domain" description="SAM-dependent MTase RsmB/NOP-type" evidence="6">
    <location>
        <begin position="102"/>
        <end position="392"/>
    </location>
</feature>
<dbReference type="InterPro" id="IPR023267">
    <property type="entry name" value="RCMT"/>
</dbReference>
<dbReference type="InterPro" id="IPR001678">
    <property type="entry name" value="MeTrfase_RsmB-F_NOP2_dom"/>
</dbReference>
<dbReference type="Pfam" id="PF01189">
    <property type="entry name" value="Methyltr_RsmB-F"/>
    <property type="match status" value="1"/>
</dbReference>
<dbReference type="GO" id="GO:0003723">
    <property type="term" value="F:RNA binding"/>
    <property type="evidence" value="ECO:0007669"/>
    <property type="project" value="UniProtKB-UniRule"/>
</dbReference>
<evidence type="ECO:0000256" key="4">
    <source>
        <dbReference type="ARBA" id="ARBA00022884"/>
    </source>
</evidence>
<dbReference type="PROSITE" id="PS51686">
    <property type="entry name" value="SAM_MT_RSMB_NOP"/>
    <property type="match status" value="1"/>
</dbReference>
<dbReference type="PATRIC" id="fig|361183.4.peg.1311"/>
<feature type="active site" description="Nucleophile" evidence="5">
    <location>
        <position position="334"/>
    </location>
</feature>
<keyword evidence="2 5" id="KW-0808">Transferase</keyword>
<keyword evidence="3 5" id="KW-0949">S-adenosyl-L-methionine</keyword>
<evidence type="ECO:0000256" key="2">
    <source>
        <dbReference type="ARBA" id="ARBA00022679"/>
    </source>
</evidence>
<gene>
    <name evidence="7" type="ORF">AMC99_01341</name>
</gene>
<reference evidence="7 8" key="1">
    <citation type="submission" date="2015-09" db="EMBL/GenBank/DDBJ databases">
        <title>Complete genome sequence of a benzo[a]pyrene-degrading bacterium Altererythrobacter epoxidivorans CGMCC 1.7731T.</title>
        <authorList>
            <person name="Li Z."/>
            <person name="Cheng H."/>
            <person name="Huo Y."/>
            <person name="Xu X."/>
        </authorList>
    </citation>
    <scope>NUCLEOTIDE SEQUENCE [LARGE SCALE GENOMIC DNA]</scope>
    <source>
        <strain evidence="7 8">CGMCC 1.7731</strain>
    </source>
</reference>
<dbReference type="STRING" id="361183.AMC99_01341"/>
<dbReference type="CDD" id="cd02440">
    <property type="entry name" value="AdoMet_MTases"/>
    <property type="match status" value="1"/>
</dbReference>
<dbReference type="KEGG" id="aep:AMC99_01341"/>
<dbReference type="RefSeq" id="WP_061924397.1">
    <property type="nucleotide sequence ID" value="NZ_CP012669.1"/>
</dbReference>
<dbReference type="GO" id="GO:0008173">
    <property type="term" value="F:RNA methyltransferase activity"/>
    <property type="evidence" value="ECO:0007669"/>
    <property type="project" value="InterPro"/>
</dbReference>
<evidence type="ECO:0000256" key="3">
    <source>
        <dbReference type="ARBA" id="ARBA00022691"/>
    </source>
</evidence>
<dbReference type="PANTHER" id="PTHR22807:SF53">
    <property type="entry name" value="RIBOSOMAL RNA SMALL SUBUNIT METHYLTRANSFERASE B-RELATED"/>
    <property type="match status" value="1"/>
</dbReference>
<comment type="similarity">
    <text evidence="5">Belongs to the class I-like SAM-binding methyltransferase superfamily. RsmB/NOP family.</text>
</comment>
<dbReference type="GO" id="GO:0001510">
    <property type="term" value="P:RNA methylation"/>
    <property type="evidence" value="ECO:0007669"/>
    <property type="project" value="InterPro"/>
</dbReference>
<dbReference type="SUPFAM" id="SSF53335">
    <property type="entry name" value="S-adenosyl-L-methionine-dependent methyltransferases"/>
    <property type="match status" value="1"/>
</dbReference>
<dbReference type="PRINTS" id="PR02008">
    <property type="entry name" value="RCMTFAMILY"/>
</dbReference>
<feature type="binding site" evidence="5">
    <location>
        <position position="281"/>
    </location>
    <ligand>
        <name>S-adenosyl-L-methionine</name>
        <dbReference type="ChEBI" id="CHEBI:59789"/>
    </ligand>
</feature>
<feature type="binding site" evidence="5">
    <location>
        <position position="233"/>
    </location>
    <ligand>
        <name>S-adenosyl-L-methionine</name>
        <dbReference type="ChEBI" id="CHEBI:59789"/>
    </ligand>
</feature>
<accession>A0A0M4M7Y1</accession>
<sequence>MTPAARVQAAIELLDAIIEAAKGEGAPADRLIADYFRQRRYAGSKDRRAVRELVYSAIRACGEVPASGRAAMLALAGQDDALIDLFDGSPHGPAEARDGEDAAEAGVAPKWLVERLGAAGITGEELASLMGRAPLDIRVNSLKADRTNIELLEQGEPLAAPQGLRFESGVQVEQWAAYRDGLIEVQDHGSQLVCIAAGAIPGETVIDLCAGAGGKSLAMAARMENRGQLIACDVDKRRLGNLPPRAERAGAGVIETMLLNPKSELEMLRDSGVTGDLVLVDAPCSGTGTWRRKPEAKWRLTPQRLARFSETQDYLLDIAAQVTKPGGRIAFVTCSLLDEEGKDRIDAFLSRHDGWQALAIDLPVGRAYGNGWRLTPSHDGTDGFFVAMLGSAC</sequence>